<evidence type="ECO:0000313" key="2">
    <source>
        <dbReference type="EMBL" id="OAE22123.1"/>
    </source>
</evidence>
<feature type="region of interest" description="Disordered" evidence="1">
    <location>
        <begin position="54"/>
        <end position="82"/>
    </location>
</feature>
<accession>A0A176VP02</accession>
<evidence type="ECO:0000313" key="3">
    <source>
        <dbReference type="Proteomes" id="UP000077202"/>
    </source>
</evidence>
<keyword evidence="3" id="KW-1185">Reference proteome</keyword>
<feature type="compositionally biased region" description="Polar residues" evidence="1">
    <location>
        <begin position="169"/>
        <end position="187"/>
    </location>
</feature>
<feature type="compositionally biased region" description="Gly residues" evidence="1">
    <location>
        <begin position="190"/>
        <end position="199"/>
    </location>
</feature>
<proteinExistence type="predicted"/>
<protein>
    <submittedName>
        <fullName evidence="2">Uncharacterized protein</fullName>
    </submittedName>
</protein>
<gene>
    <name evidence="2" type="ORF">AXG93_1175s1330</name>
</gene>
<sequence length="199" mass="21278">MTVVAEEYHGVADTESSVVISLSVPTPLIWDMDRMYGVVKGWCRYQGCASSSISGGASSSVSEDTSGGVGATGADTKSGRVSIADGGMSGDASGVPLFSSIPEFFKRLRKNYSEAQVVQYWFRILDRELQRRVCDATLMSDASSTLSHVFALSKKIELNMVEERVMTSSFARDTTTTSRIPHSTAQSRPIGGGNGSRGV</sequence>
<dbReference type="AlphaFoldDB" id="A0A176VP02"/>
<name>A0A176VP02_MARPO</name>
<comment type="caution">
    <text evidence="2">The sequence shown here is derived from an EMBL/GenBank/DDBJ whole genome shotgun (WGS) entry which is preliminary data.</text>
</comment>
<evidence type="ECO:0000256" key="1">
    <source>
        <dbReference type="SAM" id="MobiDB-lite"/>
    </source>
</evidence>
<reference evidence="2" key="1">
    <citation type="submission" date="2016-03" db="EMBL/GenBank/DDBJ databases">
        <title>Mechanisms controlling the formation of the plant cell surface in tip-growing cells are functionally conserved among land plants.</title>
        <authorList>
            <person name="Honkanen S."/>
            <person name="Jones V.A."/>
            <person name="Morieri G."/>
            <person name="Champion C."/>
            <person name="Hetherington A.J."/>
            <person name="Kelly S."/>
            <person name="Saint-Marcoux D."/>
            <person name="Proust H."/>
            <person name="Prescott H."/>
            <person name="Dolan L."/>
        </authorList>
    </citation>
    <scope>NUCLEOTIDE SEQUENCE [LARGE SCALE GENOMIC DNA]</scope>
    <source>
        <tissue evidence="2">Whole gametophyte</tissue>
    </source>
</reference>
<organism evidence="2 3">
    <name type="scientific">Marchantia polymorpha subsp. ruderalis</name>
    <dbReference type="NCBI Taxonomy" id="1480154"/>
    <lineage>
        <taxon>Eukaryota</taxon>
        <taxon>Viridiplantae</taxon>
        <taxon>Streptophyta</taxon>
        <taxon>Embryophyta</taxon>
        <taxon>Marchantiophyta</taxon>
        <taxon>Marchantiopsida</taxon>
        <taxon>Marchantiidae</taxon>
        <taxon>Marchantiales</taxon>
        <taxon>Marchantiaceae</taxon>
        <taxon>Marchantia</taxon>
    </lineage>
</organism>
<dbReference type="Proteomes" id="UP000077202">
    <property type="component" value="Unassembled WGS sequence"/>
</dbReference>
<feature type="compositionally biased region" description="Low complexity" evidence="1">
    <location>
        <begin position="54"/>
        <end position="66"/>
    </location>
</feature>
<dbReference type="EMBL" id="LVLJ01003272">
    <property type="protein sequence ID" value="OAE22123.1"/>
    <property type="molecule type" value="Genomic_DNA"/>
</dbReference>
<feature type="region of interest" description="Disordered" evidence="1">
    <location>
        <begin position="169"/>
        <end position="199"/>
    </location>
</feature>